<dbReference type="AlphaFoldDB" id="A0A6A6G2D2"/>
<dbReference type="Proteomes" id="UP000799538">
    <property type="component" value="Unassembled WGS sequence"/>
</dbReference>
<dbReference type="EMBL" id="ML992515">
    <property type="protein sequence ID" value="KAF2219688.1"/>
    <property type="molecule type" value="Genomic_DNA"/>
</dbReference>
<sequence>MARAGKTMTWDAEADRKLLLAIIQTSDVKVEHEAVAKLMSTDEVTCSVIAIKRRMQKLKEMCDLESTTKPKKGEKRGAADAEDGDGEGGKKKRGKAGGEKGAAAKKQTSDQDDAVKEDQDIAGAIKEEDESDSE</sequence>
<evidence type="ECO:0000256" key="1">
    <source>
        <dbReference type="SAM" id="MobiDB-lite"/>
    </source>
</evidence>
<organism evidence="2 3">
    <name type="scientific">Elsinoe ampelina</name>
    <dbReference type="NCBI Taxonomy" id="302913"/>
    <lineage>
        <taxon>Eukaryota</taxon>
        <taxon>Fungi</taxon>
        <taxon>Dikarya</taxon>
        <taxon>Ascomycota</taxon>
        <taxon>Pezizomycotina</taxon>
        <taxon>Dothideomycetes</taxon>
        <taxon>Dothideomycetidae</taxon>
        <taxon>Myriangiales</taxon>
        <taxon>Elsinoaceae</taxon>
        <taxon>Elsinoe</taxon>
    </lineage>
</organism>
<evidence type="ECO:0000313" key="3">
    <source>
        <dbReference type="Proteomes" id="UP000799538"/>
    </source>
</evidence>
<protein>
    <submittedName>
        <fullName evidence="2">Uncharacterized protein</fullName>
    </submittedName>
</protein>
<feature type="region of interest" description="Disordered" evidence="1">
    <location>
        <begin position="61"/>
        <end position="134"/>
    </location>
</feature>
<accession>A0A6A6G2D2</accession>
<reference evidence="3" key="1">
    <citation type="journal article" date="2020" name="Stud. Mycol.">
        <title>101 Dothideomycetes genomes: A test case for predicting lifestyles and emergence of pathogens.</title>
        <authorList>
            <person name="Haridas S."/>
            <person name="Albert R."/>
            <person name="Binder M."/>
            <person name="Bloem J."/>
            <person name="LaButti K."/>
            <person name="Salamov A."/>
            <person name="Andreopoulos B."/>
            <person name="Baker S."/>
            <person name="Barry K."/>
            <person name="Bills G."/>
            <person name="Bluhm B."/>
            <person name="Cannon C."/>
            <person name="Castanera R."/>
            <person name="Culley D."/>
            <person name="Daum C."/>
            <person name="Ezra D."/>
            <person name="Gonzalez J."/>
            <person name="Henrissat B."/>
            <person name="Kuo A."/>
            <person name="Liang C."/>
            <person name="Lipzen A."/>
            <person name="Lutzoni F."/>
            <person name="Magnuson J."/>
            <person name="Mondo S."/>
            <person name="Nolan M."/>
            <person name="Ohm R."/>
            <person name="Pangilinan J."/>
            <person name="Park H.-J."/>
            <person name="Ramirez L."/>
            <person name="Alfaro M."/>
            <person name="Sun H."/>
            <person name="Tritt A."/>
            <person name="Yoshinaga Y."/>
            <person name="Zwiers L.-H."/>
            <person name="Turgeon B."/>
            <person name="Goodwin S."/>
            <person name="Spatafora J."/>
            <person name="Crous P."/>
            <person name="Grigoriev I."/>
        </authorList>
    </citation>
    <scope>NUCLEOTIDE SEQUENCE [LARGE SCALE GENOMIC DNA]</scope>
    <source>
        <strain evidence="3">CECT 20119</strain>
    </source>
</reference>
<dbReference type="OrthoDB" id="5418867at2759"/>
<keyword evidence="3" id="KW-1185">Reference proteome</keyword>
<proteinExistence type="predicted"/>
<name>A0A6A6G2D2_9PEZI</name>
<gene>
    <name evidence="2" type="ORF">BDZ85DRAFT_268191</name>
</gene>
<feature type="compositionally biased region" description="Basic and acidic residues" evidence="1">
    <location>
        <begin position="107"/>
        <end position="119"/>
    </location>
</feature>
<evidence type="ECO:0000313" key="2">
    <source>
        <dbReference type="EMBL" id="KAF2219688.1"/>
    </source>
</evidence>